<name>B0XJ08_CULQU</name>
<keyword evidence="5" id="KW-1185">Reference proteome</keyword>
<dbReference type="VEuPathDB" id="VectorBase:CQUJHB007564"/>
<feature type="compositionally biased region" description="Polar residues" evidence="1">
    <location>
        <begin position="139"/>
        <end position="153"/>
    </location>
</feature>
<evidence type="ECO:0000313" key="3">
    <source>
        <dbReference type="EMBL" id="EDS29903.1"/>
    </source>
</evidence>
<proteinExistence type="predicted"/>
<dbReference type="HOGENOM" id="CLU_819529_0_0_1"/>
<reference evidence="3" key="1">
    <citation type="submission" date="2007-03" db="EMBL/GenBank/DDBJ databases">
        <title>Annotation of Culex pipiens quinquefasciatus.</title>
        <authorList>
            <consortium name="The Broad Institute Genome Sequencing Platform"/>
            <person name="Atkinson P.W."/>
            <person name="Hemingway J."/>
            <person name="Christensen B.M."/>
            <person name="Higgs S."/>
            <person name="Kodira C."/>
            <person name="Hannick L."/>
            <person name="Megy K."/>
            <person name="O'Leary S."/>
            <person name="Pearson M."/>
            <person name="Haas B.J."/>
            <person name="Mauceli E."/>
            <person name="Wortman J.R."/>
            <person name="Lee N.H."/>
            <person name="Guigo R."/>
            <person name="Stanke M."/>
            <person name="Alvarado L."/>
            <person name="Amedeo P."/>
            <person name="Antoine C.H."/>
            <person name="Arensburger P."/>
            <person name="Bidwell S.L."/>
            <person name="Crawford M."/>
            <person name="Camaro F."/>
            <person name="Devon K."/>
            <person name="Engels R."/>
            <person name="Hammond M."/>
            <person name="Howarth C."/>
            <person name="Koehrsen M."/>
            <person name="Lawson D."/>
            <person name="Montgomery P."/>
            <person name="Nene V."/>
            <person name="Nusbaum C."/>
            <person name="Puiu D."/>
            <person name="Romero-Severson J."/>
            <person name="Severson D.W."/>
            <person name="Shumway M."/>
            <person name="Sisk P."/>
            <person name="Stolte C."/>
            <person name="Zeng Q."/>
            <person name="Eisenstadt E."/>
            <person name="Fraser-Liggett C."/>
            <person name="Strausberg R."/>
            <person name="Galagan J."/>
            <person name="Birren B."/>
            <person name="Collins F.H."/>
        </authorList>
    </citation>
    <scope>NUCLEOTIDE SEQUENCE [LARGE SCALE GENOMIC DNA]</scope>
    <source>
        <strain evidence="3">JHB</strain>
    </source>
</reference>
<sequence length="339" mass="38271">MDNTLKCDAAGLDDAARVRLLLRKLSDTTHAEYMNHILPKMTRDYKFSETVDNLTKLFGAHVSLFSKRYHCLTLNKRASVDFQSYAGQVNRCCEDFGVAQCSVDAFKCLIFVCGLHNKQDAEIRTSLLAKLEGNANMTLDNLTAESDQKPTATRSRSPHNSNNNNPHISSNSRGGSSKNNNKPRTPCWKCGELHYVEFCQYLNHRCRDCNRVGHKDGYCQCVRSNPGKKRREKSSQPVHTRGIYVRQLAVHRNRKFMGAAVADWLRCSLCKRMVLGWIPICSQRESIGNINLETLNMNEKSMSLDSGFDPPSFGLNSEFCVHAFLHICNLRLSAPLVSC</sequence>
<gene>
    <name evidence="4" type="primary">6053575</name>
    <name evidence="3" type="ORF">CpipJ_CPIJ019442</name>
</gene>
<feature type="region of interest" description="Disordered" evidence="1">
    <location>
        <begin position="139"/>
        <end position="181"/>
    </location>
</feature>
<dbReference type="Proteomes" id="UP000002320">
    <property type="component" value="Unassembled WGS sequence"/>
</dbReference>
<organism>
    <name type="scientific">Culex quinquefasciatus</name>
    <name type="common">Southern house mosquito</name>
    <name type="synonym">Culex pungens</name>
    <dbReference type="NCBI Taxonomy" id="7176"/>
    <lineage>
        <taxon>Eukaryota</taxon>
        <taxon>Metazoa</taxon>
        <taxon>Ecdysozoa</taxon>
        <taxon>Arthropoda</taxon>
        <taxon>Hexapoda</taxon>
        <taxon>Insecta</taxon>
        <taxon>Pterygota</taxon>
        <taxon>Neoptera</taxon>
        <taxon>Endopterygota</taxon>
        <taxon>Diptera</taxon>
        <taxon>Nematocera</taxon>
        <taxon>Culicoidea</taxon>
        <taxon>Culicidae</taxon>
        <taxon>Culicinae</taxon>
        <taxon>Culicini</taxon>
        <taxon>Culex</taxon>
        <taxon>Culex</taxon>
    </lineage>
</organism>
<evidence type="ECO:0000313" key="4">
    <source>
        <dbReference type="EnsemblMetazoa" id="CPIJ019442-PA"/>
    </source>
</evidence>
<dbReference type="VEuPathDB" id="VectorBase:CPIJ019442"/>
<feature type="compositionally biased region" description="Low complexity" evidence="1">
    <location>
        <begin position="154"/>
        <end position="181"/>
    </location>
</feature>
<evidence type="ECO:0000259" key="2">
    <source>
        <dbReference type="Pfam" id="PF23309"/>
    </source>
</evidence>
<protein>
    <recommendedName>
        <fullName evidence="2">DUF7083 domain-containing protein</fullName>
    </recommendedName>
</protein>
<dbReference type="KEGG" id="cqu:CpipJ_CPIJ019442"/>
<dbReference type="EMBL" id="DS233422">
    <property type="protein sequence ID" value="EDS29903.1"/>
    <property type="molecule type" value="Genomic_DNA"/>
</dbReference>
<reference evidence="4" key="2">
    <citation type="submission" date="2021-02" db="UniProtKB">
        <authorList>
            <consortium name="EnsemblMetazoa"/>
        </authorList>
    </citation>
    <scope>IDENTIFICATION</scope>
    <source>
        <strain evidence="4">JHB</strain>
    </source>
</reference>
<feature type="domain" description="DUF7083" evidence="2">
    <location>
        <begin position="3"/>
        <end position="61"/>
    </location>
</feature>
<accession>B0XJ08</accession>
<evidence type="ECO:0000256" key="1">
    <source>
        <dbReference type="SAM" id="MobiDB-lite"/>
    </source>
</evidence>
<dbReference type="EnsemblMetazoa" id="CPIJ019442-RA">
    <property type="protein sequence ID" value="CPIJ019442-PA"/>
    <property type="gene ID" value="CPIJ019442"/>
</dbReference>
<dbReference type="AlphaFoldDB" id="B0XJ08"/>
<dbReference type="OrthoDB" id="7763688at2759"/>
<evidence type="ECO:0000313" key="5">
    <source>
        <dbReference type="Proteomes" id="UP000002320"/>
    </source>
</evidence>
<dbReference type="Pfam" id="PF23309">
    <property type="entry name" value="DUF7083"/>
    <property type="match status" value="1"/>
</dbReference>
<dbReference type="InParanoid" id="B0XJ08"/>
<dbReference type="STRING" id="7176.B0XJ08"/>
<dbReference type="OMA" id="HAFLHIC"/>
<dbReference type="InterPro" id="IPR055510">
    <property type="entry name" value="DUF7083"/>
</dbReference>